<dbReference type="NCBIfam" id="TIGR02983">
    <property type="entry name" value="SigE-fam_strep"/>
    <property type="match status" value="1"/>
</dbReference>
<dbReference type="PANTHER" id="PTHR43133:SF50">
    <property type="entry name" value="ECF RNA POLYMERASE SIGMA FACTOR SIGM"/>
    <property type="match status" value="1"/>
</dbReference>
<dbReference type="InterPro" id="IPR039425">
    <property type="entry name" value="RNA_pol_sigma-70-like"/>
</dbReference>
<proteinExistence type="inferred from homology"/>
<keyword evidence="9" id="KW-1185">Reference proteome</keyword>
<dbReference type="InterPro" id="IPR013324">
    <property type="entry name" value="RNA_pol_sigma_r3/r4-like"/>
</dbReference>
<gene>
    <name evidence="8" type="ORF">JOF29_005352</name>
</gene>
<dbReference type="InterPro" id="IPR013325">
    <property type="entry name" value="RNA_pol_sigma_r2"/>
</dbReference>
<dbReference type="EMBL" id="JAGINT010000002">
    <property type="protein sequence ID" value="MBP2354242.1"/>
    <property type="molecule type" value="Genomic_DNA"/>
</dbReference>
<dbReference type="Proteomes" id="UP000755585">
    <property type="component" value="Unassembled WGS sequence"/>
</dbReference>
<evidence type="ECO:0000256" key="1">
    <source>
        <dbReference type="ARBA" id="ARBA00010641"/>
    </source>
</evidence>
<dbReference type="CDD" id="cd06171">
    <property type="entry name" value="Sigma70_r4"/>
    <property type="match status" value="1"/>
</dbReference>
<evidence type="ECO:0000256" key="2">
    <source>
        <dbReference type="ARBA" id="ARBA00023015"/>
    </source>
</evidence>
<evidence type="ECO:0000259" key="7">
    <source>
        <dbReference type="Pfam" id="PF08281"/>
    </source>
</evidence>
<keyword evidence="3" id="KW-0731">Sigma factor</keyword>
<sequence>MDRDQEYVEFVAAAGGALRRTAFLVCGDWHRADDVVQESLVKLYRSWTKVDRQGNPLAYARRIVVNTALDSGRRSWRREVPTADLSTDRVRPGDHADLAVDQATRDELLTALGTLAPRQRACVVLRYYEDLSVEQTAAILGCSEGTVRSQSARGLETLRNAIDQGRQIGRAR</sequence>
<dbReference type="PANTHER" id="PTHR43133">
    <property type="entry name" value="RNA POLYMERASE ECF-TYPE SIGMA FACTO"/>
    <property type="match status" value="1"/>
</dbReference>
<dbReference type="InterPro" id="IPR013249">
    <property type="entry name" value="RNA_pol_sigma70_r4_t2"/>
</dbReference>
<evidence type="ECO:0000313" key="8">
    <source>
        <dbReference type="EMBL" id="MBP2354242.1"/>
    </source>
</evidence>
<evidence type="ECO:0000256" key="5">
    <source>
        <dbReference type="ARBA" id="ARBA00023163"/>
    </source>
</evidence>
<protein>
    <submittedName>
        <fullName evidence="8">RNA polymerase sigma-70 factor (Sigma-E family)</fullName>
    </submittedName>
</protein>
<keyword evidence="2" id="KW-0805">Transcription regulation</keyword>
<organism evidence="8 9">
    <name type="scientific">Kribbella aluminosa</name>
    <dbReference type="NCBI Taxonomy" id="416017"/>
    <lineage>
        <taxon>Bacteria</taxon>
        <taxon>Bacillati</taxon>
        <taxon>Actinomycetota</taxon>
        <taxon>Actinomycetes</taxon>
        <taxon>Propionibacteriales</taxon>
        <taxon>Kribbellaceae</taxon>
        <taxon>Kribbella</taxon>
    </lineage>
</organism>
<reference evidence="8 9" key="1">
    <citation type="submission" date="2021-03" db="EMBL/GenBank/DDBJ databases">
        <title>Sequencing the genomes of 1000 actinobacteria strains.</title>
        <authorList>
            <person name="Klenk H.-P."/>
        </authorList>
    </citation>
    <scope>NUCLEOTIDE SEQUENCE [LARGE SCALE GENOMIC DNA]</scope>
    <source>
        <strain evidence="8 9">DSM 18824</strain>
    </source>
</reference>
<evidence type="ECO:0000313" key="9">
    <source>
        <dbReference type="Proteomes" id="UP000755585"/>
    </source>
</evidence>
<feature type="domain" description="RNA polymerase sigma-70 region 2" evidence="6">
    <location>
        <begin position="15"/>
        <end position="78"/>
    </location>
</feature>
<dbReference type="NCBIfam" id="TIGR02937">
    <property type="entry name" value="sigma70-ECF"/>
    <property type="match status" value="1"/>
</dbReference>
<feature type="domain" description="RNA polymerase sigma factor 70 region 4 type 2" evidence="7">
    <location>
        <begin position="106"/>
        <end position="158"/>
    </location>
</feature>
<dbReference type="SUPFAM" id="SSF88659">
    <property type="entry name" value="Sigma3 and sigma4 domains of RNA polymerase sigma factors"/>
    <property type="match status" value="1"/>
</dbReference>
<dbReference type="Gene3D" id="1.10.10.10">
    <property type="entry name" value="Winged helix-like DNA-binding domain superfamily/Winged helix DNA-binding domain"/>
    <property type="match status" value="1"/>
</dbReference>
<dbReference type="SUPFAM" id="SSF88946">
    <property type="entry name" value="Sigma2 domain of RNA polymerase sigma factors"/>
    <property type="match status" value="1"/>
</dbReference>
<evidence type="ECO:0000256" key="3">
    <source>
        <dbReference type="ARBA" id="ARBA00023082"/>
    </source>
</evidence>
<evidence type="ECO:0000256" key="4">
    <source>
        <dbReference type="ARBA" id="ARBA00023125"/>
    </source>
</evidence>
<dbReference type="InterPro" id="IPR014325">
    <property type="entry name" value="RNA_pol_sigma-E_actinobac"/>
</dbReference>
<keyword evidence="4" id="KW-0238">DNA-binding</keyword>
<dbReference type="Pfam" id="PF04542">
    <property type="entry name" value="Sigma70_r2"/>
    <property type="match status" value="1"/>
</dbReference>
<keyword evidence="5" id="KW-0804">Transcription</keyword>
<dbReference type="InterPro" id="IPR036388">
    <property type="entry name" value="WH-like_DNA-bd_sf"/>
</dbReference>
<dbReference type="InterPro" id="IPR007627">
    <property type="entry name" value="RNA_pol_sigma70_r2"/>
</dbReference>
<dbReference type="InterPro" id="IPR014284">
    <property type="entry name" value="RNA_pol_sigma-70_dom"/>
</dbReference>
<dbReference type="Pfam" id="PF08281">
    <property type="entry name" value="Sigma70_r4_2"/>
    <property type="match status" value="1"/>
</dbReference>
<evidence type="ECO:0000259" key="6">
    <source>
        <dbReference type="Pfam" id="PF04542"/>
    </source>
</evidence>
<name>A0ABS4URH8_9ACTN</name>
<accession>A0ABS4URH8</accession>
<comment type="similarity">
    <text evidence="1">Belongs to the sigma-70 factor family. ECF subfamily.</text>
</comment>
<dbReference type="RefSeq" id="WP_307863689.1">
    <property type="nucleotide sequence ID" value="NZ_BAAAVU010000010.1"/>
</dbReference>
<comment type="caution">
    <text evidence="8">The sequence shown here is derived from an EMBL/GenBank/DDBJ whole genome shotgun (WGS) entry which is preliminary data.</text>
</comment>
<dbReference type="Gene3D" id="1.10.1740.10">
    <property type="match status" value="1"/>
</dbReference>